<proteinExistence type="inferred from homology"/>
<dbReference type="InterPro" id="IPR022775">
    <property type="entry name" value="AP_mu_sigma_su"/>
</dbReference>
<dbReference type="FunFam" id="3.30.450.60:FF:000003">
    <property type="entry name" value="Coatomer subunit delta"/>
    <property type="match status" value="1"/>
</dbReference>
<gene>
    <name evidence="14" type="ORF">EIP91_012082</name>
</gene>
<evidence type="ECO:0000256" key="4">
    <source>
        <dbReference type="ARBA" id="ARBA00022490"/>
    </source>
</evidence>
<dbReference type="Proteomes" id="UP000292702">
    <property type="component" value="Unassembled WGS sequence"/>
</dbReference>
<dbReference type="STRING" id="92696.A0A4R0S3A4"/>
<dbReference type="InterPro" id="IPR036168">
    <property type="entry name" value="AP2_Mu_C_sf"/>
</dbReference>
<comment type="caution">
    <text evidence="14">The sequence shown here is derived from an EMBL/GenBank/DDBJ whole genome shotgun (WGS) entry which is preliminary data.</text>
</comment>
<evidence type="ECO:0000256" key="2">
    <source>
        <dbReference type="ARBA" id="ARBA00011775"/>
    </source>
</evidence>
<feature type="compositionally biased region" description="Gly residues" evidence="12">
    <location>
        <begin position="181"/>
        <end position="195"/>
    </location>
</feature>
<dbReference type="GO" id="GO:0006888">
    <property type="term" value="P:endoplasmic reticulum to Golgi vesicle-mediated transport"/>
    <property type="evidence" value="ECO:0007669"/>
    <property type="project" value="TreeGrafter"/>
</dbReference>
<keyword evidence="4 10" id="KW-0963">Cytoplasm</keyword>
<evidence type="ECO:0000256" key="11">
    <source>
        <dbReference type="RuleBase" id="RU366052"/>
    </source>
</evidence>
<dbReference type="Pfam" id="PF00928">
    <property type="entry name" value="Adap_comp_sub"/>
    <property type="match status" value="1"/>
</dbReference>
<organism evidence="14 15">
    <name type="scientific">Steccherinum ochraceum</name>
    <dbReference type="NCBI Taxonomy" id="92696"/>
    <lineage>
        <taxon>Eukaryota</taxon>
        <taxon>Fungi</taxon>
        <taxon>Dikarya</taxon>
        <taxon>Basidiomycota</taxon>
        <taxon>Agaricomycotina</taxon>
        <taxon>Agaricomycetes</taxon>
        <taxon>Polyporales</taxon>
        <taxon>Steccherinaceae</taxon>
        <taxon>Steccherinum</taxon>
    </lineage>
</organism>
<dbReference type="SUPFAM" id="SSF64356">
    <property type="entry name" value="SNARE-like"/>
    <property type="match status" value="1"/>
</dbReference>
<protein>
    <recommendedName>
        <fullName evidence="10">Coatomer subunit delta</fullName>
    </recommendedName>
</protein>
<dbReference type="GO" id="GO:0000139">
    <property type="term" value="C:Golgi membrane"/>
    <property type="evidence" value="ECO:0007669"/>
    <property type="project" value="UniProtKB-SubCell"/>
</dbReference>
<evidence type="ECO:0000256" key="10">
    <source>
        <dbReference type="RuleBase" id="RU364018"/>
    </source>
</evidence>
<feature type="compositionally biased region" description="Low complexity" evidence="12">
    <location>
        <begin position="214"/>
        <end position="225"/>
    </location>
</feature>
<keyword evidence="5 10" id="KW-0931">ER-Golgi transport</keyword>
<dbReference type="OrthoDB" id="10266042at2759"/>
<dbReference type="Gene3D" id="3.30.450.60">
    <property type="match status" value="1"/>
</dbReference>
<evidence type="ECO:0000313" key="14">
    <source>
        <dbReference type="EMBL" id="TCD71134.1"/>
    </source>
</evidence>
<evidence type="ECO:0000256" key="9">
    <source>
        <dbReference type="ARBA" id="ARBA00023329"/>
    </source>
</evidence>
<keyword evidence="15" id="KW-1185">Reference proteome</keyword>
<name>A0A4R0S3A4_9APHY</name>
<dbReference type="InterPro" id="IPR028565">
    <property type="entry name" value="MHD"/>
</dbReference>
<keyword evidence="7 10" id="KW-0333">Golgi apparatus</keyword>
<dbReference type="GO" id="GO:0006890">
    <property type="term" value="P:retrograde vesicle-mediated transport, Golgi to endoplasmic reticulum"/>
    <property type="evidence" value="ECO:0007669"/>
    <property type="project" value="UniProtKB-UniRule"/>
</dbReference>
<dbReference type="CDD" id="cd14830">
    <property type="entry name" value="Delta_COP_N"/>
    <property type="match status" value="1"/>
</dbReference>
<keyword evidence="6 10" id="KW-0653">Protein transport</keyword>
<feature type="domain" description="MHD" evidence="13">
    <location>
        <begin position="285"/>
        <end position="529"/>
    </location>
</feature>
<dbReference type="SUPFAM" id="SSF49447">
    <property type="entry name" value="Second domain of Mu2 adaptin subunit (ap50) of ap2 adaptor"/>
    <property type="match status" value="1"/>
</dbReference>
<dbReference type="PROSITE" id="PS51072">
    <property type="entry name" value="MHD"/>
    <property type="match status" value="1"/>
</dbReference>
<evidence type="ECO:0000256" key="6">
    <source>
        <dbReference type="ARBA" id="ARBA00022927"/>
    </source>
</evidence>
<evidence type="ECO:0000256" key="7">
    <source>
        <dbReference type="ARBA" id="ARBA00023034"/>
    </source>
</evidence>
<feature type="compositionally biased region" description="Basic and acidic residues" evidence="12">
    <location>
        <begin position="157"/>
        <end position="175"/>
    </location>
</feature>
<dbReference type="GO" id="GO:0015031">
    <property type="term" value="P:protein transport"/>
    <property type="evidence" value="ECO:0007669"/>
    <property type="project" value="UniProtKB-KW"/>
</dbReference>
<sequence length="529" mass="57535">MVVLAASICTKAGKPVISRQFRDMSRARIESLLASFTKVIPTNTQHTSVETADVRYVYQPLEDLYILLITNKASNILQDIETLHLFARVVSDMCRSADQREISKNAFELLEAFDEIVSLGYREQVNMMQVRNNLEMESHEEKIQEIIARNKEAEAKEELKRRAKQLEMQRREQQRRTAAGGPSGGPGSYLGGGISGYQAVPQRFDAPTTPVRTASPAPSSLRPPAFKSGGMKLGSKKTKQSELLDALGGEALLSEDMSVPPSPAATPEPLAAPKDPRGSLPTVDVESVHAVIRETVNLELVREGGLNSLELKGDLNLQISDASLARVKLVLAEPSTTFGPELQFKQHPNVGKFAANKERVIALKDPSRGFPVGQPLAVLKWRYAGKDETYVPLSINCWPTPSNDGTCDVNIEYELEHEGVTLYDVVISIPLPAGSYPTVSSHTGEWALNPSSHSLDWNVGRVDAEERSGTLEFSVGGDDSAAFFPVKVAFIGLGSMAGISLASVTRVDNGEEVVFSEDASIAVESYSVV</sequence>
<dbReference type="AlphaFoldDB" id="A0A4R0S3A4"/>
<dbReference type="Gene3D" id="2.60.40.1170">
    <property type="entry name" value="Mu homology domain, subdomain B"/>
    <property type="match status" value="1"/>
</dbReference>
<keyword evidence="3 10" id="KW-0813">Transport</keyword>
<dbReference type="GO" id="GO:0051645">
    <property type="term" value="P:Golgi localization"/>
    <property type="evidence" value="ECO:0007669"/>
    <property type="project" value="TreeGrafter"/>
</dbReference>
<evidence type="ECO:0000256" key="5">
    <source>
        <dbReference type="ARBA" id="ARBA00022892"/>
    </source>
</evidence>
<dbReference type="InterPro" id="IPR027059">
    <property type="entry name" value="Coatomer_dsu"/>
</dbReference>
<comment type="subcellular location">
    <subcellularLocation>
        <location evidence="10 11">Cytoplasm</location>
    </subcellularLocation>
    <subcellularLocation>
        <location evidence="10 11">Cytoplasmic vesicle</location>
        <location evidence="10 11">COPI-coated vesicle membrane</location>
        <topology evidence="10 11">Peripheral membrane protein</topology>
        <orientation evidence="10 11">Cytoplasmic side</orientation>
    </subcellularLocation>
    <subcellularLocation>
        <location evidence="10 11">Golgi apparatus membrane</location>
        <topology evidence="10 11">Peripheral membrane protein</topology>
        <orientation evidence="10 11">Cytoplasmic side</orientation>
    </subcellularLocation>
</comment>
<evidence type="ECO:0000256" key="1">
    <source>
        <dbReference type="ARBA" id="ARBA00010516"/>
    </source>
</evidence>
<comment type="function">
    <text evidence="10">The coatomer is a cytosolic protein complex that binds to dilysine motifs and reversibly associates with Golgi non-clathrin-coated vesicles, which further mediate biosynthetic protein transport from the ER, via the Golgi up to the trans Golgi network. Coatomer complex is required for budding from Golgi membranes, and is essential for the retrograde Golgi-to-ER transport of dilysine-tagged proteins.</text>
</comment>
<reference evidence="14 15" key="1">
    <citation type="submission" date="2018-11" db="EMBL/GenBank/DDBJ databases">
        <title>Genome assembly of Steccherinum ochraceum LE-BIN_3174, the white-rot fungus of the Steccherinaceae family (The Residual Polyporoid clade, Polyporales, Basidiomycota).</title>
        <authorList>
            <person name="Fedorova T.V."/>
            <person name="Glazunova O.A."/>
            <person name="Landesman E.O."/>
            <person name="Moiseenko K.V."/>
            <person name="Psurtseva N.V."/>
            <person name="Savinova O.S."/>
            <person name="Shakhova N.V."/>
            <person name="Tyazhelova T.V."/>
            <person name="Vasina D.V."/>
        </authorList>
    </citation>
    <scope>NUCLEOTIDE SEQUENCE [LARGE SCALE GENOMIC DNA]</scope>
    <source>
        <strain evidence="14 15">LE-BIN_3174</strain>
    </source>
</reference>
<dbReference type="InterPro" id="IPR011012">
    <property type="entry name" value="Longin-like_dom_sf"/>
</dbReference>
<feature type="region of interest" description="Disordered" evidence="12">
    <location>
        <begin position="254"/>
        <end position="282"/>
    </location>
</feature>
<evidence type="ECO:0000256" key="12">
    <source>
        <dbReference type="SAM" id="MobiDB-lite"/>
    </source>
</evidence>
<feature type="region of interest" description="Disordered" evidence="12">
    <location>
        <begin position="157"/>
        <end position="239"/>
    </location>
</feature>
<comment type="similarity">
    <text evidence="1 10">Belongs to the adaptor complexes medium subunit family. Delta-COP subfamily.</text>
</comment>
<dbReference type="GO" id="GO:0030126">
    <property type="term" value="C:COPI vesicle coat"/>
    <property type="evidence" value="ECO:0007669"/>
    <property type="project" value="UniProtKB-UniRule"/>
</dbReference>
<comment type="subunit">
    <text evidence="2 10">Oligomeric complex that consists of at least the alpha, beta, beta', gamma, delta, epsilon and zeta subunits.</text>
</comment>
<dbReference type="PANTHER" id="PTHR10121:SF0">
    <property type="entry name" value="COATOMER SUBUNIT DELTA"/>
    <property type="match status" value="1"/>
</dbReference>
<evidence type="ECO:0000259" key="13">
    <source>
        <dbReference type="PROSITE" id="PS51072"/>
    </source>
</evidence>
<dbReference type="EMBL" id="RWJN01000009">
    <property type="protein sequence ID" value="TCD71134.1"/>
    <property type="molecule type" value="Genomic_DNA"/>
</dbReference>
<evidence type="ECO:0000256" key="3">
    <source>
        <dbReference type="ARBA" id="ARBA00022448"/>
    </source>
</evidence>
<dbReference type="CDD" id="cd09254">
    <property type="entry name" value="AP_delta-COPI_MHD"/>
    <property type="match status" value="1"/>
</dbReference>
<dbReference type="PANTHER" id="PTHR10121">
    <property type="entry name" value="COATOMER SUBUNIT DELTA"/>
    <property type="match status" value="1"/>
</dbReference>
<evidence type="ECO:0000313" key="15">
    <source>
        <dbReference type="Proteomes" id="UP000292702"/>
    </source>
</evidence>
<keyword evidence="9 10" id="KW-0968">Cytoplasmic vesicle</keyword>
<evidence type="ECO:0000256" key="8">
    <source>
        <dbReference type="ARBA" id="ARBA00023136"/>
    </source>
</evidence>
<keyword evidence="8 10" id="KW-0472">Membrane</keyword>
<accession>A0A4R0S3A4</accession>
<dbReference type="Pfam" id="PF01217">
    <property type="entry name" value="Clat_adaptor_s"/>
    <property type="match status" value="1"/>
</dbReference>